<sequence length="109" mass="12745">MAYCEKIHPMPPEDSWIVPLDVIEREIPLPYVDPSKPGSMRYKKRRGVVPGSSIKSLMNLLYIRSCLKMHFFPENVQSIGEFRSLIQKMCGNFNVFLNVFMFLSMYFAF</sequence>
<protein>
    <submittedName>
        <fullName evidence="2">Uncharacterized protein</fullName>
    </submittedName>
</protein>
<gene>
    <name evidence="2" type="ORF">H5410_041904</name>
</gene>
<keyword evidence="3" id="KW-1185">Reference proteome</keyword>
<keyword evidence="1" id="KW-1133">Transmembrane helix</keyword>
<reference evidence="2 3" key="1">
    <citation type="submission" date="2020-09" db="EMBL/GenBank/DDBJ databases">
        <title>De no assembly of potato wild relative species, Solanum commersonii.</title>
        <authorList>
            <person name="Cho K."/>
        </authorList>
    </citation>
    <scope>NUCLEOTIDE SEQUENCE [LARGE SCALE GENOMIC DNA]</scope>
    <source>
        <strain evidence="2">LZ3.2</strain>
        <tissue evidence="2">Leaf</tissue>
    </source>
</reference>
<proteinExistence type="predicted"/>
<comment type="caution">
    <text evidence="2">The sequence shown here is derived from an EMBL/GenBank/DDBJ whole genome shotgun (WGS) entry which is preliminary data.</text>
</comment>
<evidence type="ECO:0000313" key="3">
    <source>
        <dbReference type="Proteomes" id="UP000824120"/>
    </source>
</evidence>
<accession>A0A9J5XWY9</accession>
<dbReference type="EMBL" id="JACXVP010000008">
    <property type="protein sequence ID" value="KAG5591390.1"/>
    <property type="molecule type" value="Genomic_DNA"/>
</dbReference>
<name>A0A9J5XWY9_SOLCO</name>
<evidence type="ECO:0000313" key="2">
    <source>
        <dbReference type="EMBL" id="KAG5591390.1"/>
    </source>
</evidence>
<dbReference type="AlphaFoldDB" id="A0A9J5XWY9"/>
<keyword evidence="1" id="KW-0812">Transmembrane</keyword>
<evidence type="ECO:0000256" key="1">
    <source>
        <dbReference type="SAM" id="Phobius"/>
    </source>
</evidence>
<keyword evidence="1" id="KW-0472">Membrane</keyword>
<dbReference type="Proteomes" id="UP000824120">
    <property type="component" value="Chromosome 8"/>
</dbReference>
<feature type="transmembrane region" description="Helical" evidence="1">
    <location>
        <begin position="89"/>
        <end position="108"/>
    </location>
</feature>
<organism evidence="2 3">
    <name type="scientific">Solanum commersonii</name>
    <name type="common">Commerson's wild potato</name>
    <name type="synonym">Commerson's nightshade</name>
    <dbReference type="NCBI Taxonomy" id="4109"/>
    <lineage>
        <taxon>Eukaryota</taxon>
        <taxon>Viridiplantae</taxon>
        <taxon>Streptophyta</taxon>
        <taxon>Embryophyta</taxon>
        <taxon>Tracheophyta</taxon>
        <taxon>Spermatophyta</taxon>
        <taxon>Magnoliopsida</taxon>
        <taxon>eudicotyledons</taxon>
        <taxon>Gunneridae</taxon>
        <taxon>Pentapetalae</taxon>
        <taxon>asterids</taxon>
        <taxon>lamiids</taxon>
        <taxon>Solanales</taxon>
        <taxon>Solanaceae</taxon>
        <taxon>Solanoideae</taxon>
        <taxon>Solaneae</taxon>
        <taxon>Solanum</taxon>
    </lineage>
</organism>